<dbReference type="Gene3D" id="1.10.10.60">
    <property type="entry name" value="Homeodomain-like"/>
    <property type="match status" value="1"/>
</dbReference>
<dbReference type="Gene3D" id="1.10.357.10">
    <property type="entry name" value="Tetracycline Repressor, domain 2"/>
    <property type="match status" value="1"/>
</dbReference>
<dbReference type="PROSITE" id="PS50977">
    <property type="entry name" value="HTH_TETR_2"/>
    <property type="match status" value="1"/>
</dbReference>
<dbReference type="InterPro" id="IPR001647">
    <property type="entry name" value="HTH_TetR"/>
</dbReference>
<evidence type="ECO:0000256" key="1">
    <source>
        <dbReference type="ARBA" id="ARBA00023125"/>
    </source>
</evidence>
<evidence type="ECO:0000259" key="3">
    <source>
        <dbReference type="PROSITE" id="PS50977"/>
    </source>
</evidence>
<dbReference type="SUPFAM" id="SSF46689">
    <property type="entry name" value="Homeodomain-like"/>
    <property type="match status" value="1"/>
</dbReference>
<dbReference type="GeneID" id="94367851"/>
<dbReference type="Proteomes" id="UP000615593">
    <property type="component" value="Unassembled WGS sequence"/>
</dbReference>
<dbReference type="InterPro" id="IPR036271">
    <property type="entry name" value="Tet_transcr_reg_TetR-rel_C_sf"/>
</dbReference>
<organism evidence="4 5">
    <name type="scientific">Mesonia mobilis</name>
    <dbReference type="NCBI Taxonomy" id="369791"/>
    <lineage>
        <taxon>Bacteria</taxon>
        <taxon>Pseudomonadati</taxon>
        <taxon>Bacteroidota</taxon>
        <taxon>Flavobacteriia</taxon>
        <taxon>Flavobacteriales</taxon>
        <taxon>Flavobacteriaceae</taxon>
        <taxon>Mesonia</taxon>
    </lineage>
</organism>
<evidence type="ECO:0000313" key="5">
    <source>
        <dbReference type="Proteomes" id="UP000615593"/>
    </source>
</evidence>
<sequence length="201" mass="23437">MKEDILDTATDMFLTLGFKSVTMDDIAEKLSISKKTIYSHFPNKGKLVEACAIELFNCITAGIDEIIAEKHNPIDELLKIHEFILKRLKEEKASPQFQLCKYYPKVDEALKELKVERMKLSIGNNLKRGKENGYYRQDIDNEIVLNFYFMTLEGIKDSEYFPMDKYTIPYLVSHFLDYHFRAIASQKGLEYINNLNHKCDS</sequence>
<dbReference type="InterPro" id="IPR050624">
    <property type="entry name" value="HTH-type_Tx_Regulator"/>
</dbReference>
<comment type="caution">
    <text evidence="4">The sequence shown here is derived from an EMBL/GenBank/DDBJ whole genome shotgun (WGS) entry which is preliminary data.</text>
</comment>
<dbReference type="SUPFAM" id="SSF48498">
    <property type="entry name" value="Tetracyclin repressor-like, C-terminal domain"/>
    <property type="match status" value="1"/>
</dbReference>
<dbReference type="PANTHER" id="PTHR43479:SF11">
    <property type="entry name" value="ACREF_ENVCD OPERON REPRESSOR-RELATED"/>
    <property type="match status" value="1"/>
</dbReference>
<dbReference type="PANTHER" id="PTHR43479">
    <property type="entry name" value="ACREF/ENVCD OPERON REPRESSOR-RELATED"/>
    <property type="match status" value="1"/>
</dbReference>
<name>A0ABQ3BHW8_9FLAO</name>
<evidence type="ECO:0000256" key="2">
    <source>
        <dbReference type="PROSITE-ProRule" id="PRU00335"/>
    </source>
</evidence>
<feature type="domain" description="HTH tetR-type" evidence="3">
    <location>
        <begin position="1"/>
        <end position="59"/>
    </location>
</feature>
<reference evidence="5" key="1">
    <citation type="journal article" date="2019" name="Int. J. Syst. Evol. Microbiol.">
        <title>The Global Catalogue of Microorganisms (GCM) 10K type strain sequencing project: providing services to taxonomists for standard genome sequencing and annotation.</title>
        <authorList>
            <consortium name="The Broad Institute Genomics Platform"/>
            <consortium name="The Broad Institute Genome Sequencing Center for Infectious Disease"/>
            <person name="Wu L."/>
            <person name="Ma J."/>
        </authorList>
    </citation>
    <scope>NUCLEOTIDE SEQUENCE [LARGE SCALE GENOMIC DNA]</scope>
    <source>
        <strain evidence="5">KCTC 12708</strain>
    </source>
</reference>
<evidence type="ECO:0000313" key="4">
    <source>
        <dbReference type="EMBL" id="GGZ44648.1"/>
    </source>
</evidence>
<gene>
    <name evidence="4" type="ORF">GCM10008088_02100</name>
</gene>
<dbReference type="EMBL" id="BMWY01000001">
    <property type="protein sequence ID" value="GGZ44648.1"/>
    <property type="molecule type" value="Genomic_DNA"/>
</dbReference>
<dbReference type="InterPro" id="IPR009057">
    <property type="entry name" value="Homeodomain-like_sf"/>
</dbReference>
<dbReference type="Pfam" id="PF00440">
    <property type="entry name" value="TetR_N"/>
    <property type="match status" value="1"/>
</dbReference>
<keyword evidence="5" id="KW-1185">Reference proteome</keyword>
<dbReference type="RefSeq" id="WP_027884884.1">
    <property type="nucleotide sequence ID" value="NZ_BMWY01000001.1"/>
</dbReference>
<keyword evidence="1 2" id="KW-0238">DNA-binding</keyword>
<protein>
    <submittedName>
        <fullName evidence="4">TetR family transcriptional regulator</fullName>
    </submittedName>
</protein>
<feature type="DNA-binding region" description="H-T-H motif" evidence="2">
    <location>
        <begin position="22"/>
        <end position="41"/>
    </location>
</feature>
<dbReference type="PRINTS" id="PR00455">
    <property type="entry name" value="HTHTETR"/>
</dbReference>
<proteinExistence type="predicted"/>
<accession>A0ABQ3BHW8</accession>